<organism evidence="1 2">
    <name type="scientific">Streptomyces rubiginosohelvolus</name>
    <dbReference type="NCBI Taxonomy" id="67362"/>
    <lineage>
        <taxon>Bacteria</taxon>
        <taxon>Bacillati</taxon>
        <taxon>Actinomycetota</taxon>
        <taxon>Actinomycetes</taxon>
        <taxon>Kitasatosporales</taxon>
        <taxon>Streptomycetaceae</taxon>
        <taxon>Streptomyces</taxon>
    </lineage>
</organism>
<dbReference type="RefSeq" id="WP_382771330.1">
    <property type="nucleotide sequence ID" value="NZ_JBHXKZ010000005.1"/>
</dbReference>
<name>A0ABW6EXJ9_9ACTN</name>
<proteinExistence type="predicted"/>
<gene>
    <name evidence="1" type="ORF">ACFWOQ_09045</name>
</gene>
<comment type="caution">
    <text evidence="1">The sequence shown here is derived from an EMBL/GenBank/DDBJ whole genome shotgun (WGS) entry which is preliminary data.</text>
</comment>
<keyword evidence="2" id="KW-1185">Reference proteome</keyword>
<reference evidence="1 2" key="1">
    <citation type="submission" date="2024-09" db="EMBL/GenBank/DDBJ databases">
        <title>The Natural Products Discovery Center: Release of the First 8490 Sequenced Strains for Exploring Actinobacteria Biosynthetic Diversity.</title>
        <authorList>
            <person name="Kalkreuter E."/>
            <person name="Kautsar S.A."/>
            <person name="Yang D."/>
            <person name="Bader C.D."/>
            <person name="Teijaro C.N."/>
            <person name="Fluegel L."/>
            <person name="Davis C.M."/>
            <person name="Simpson J.R."/>
            <person name="Lauterbach L."/>
            <person name="Steele A.D."/>
            <person name="Gui C."/>
            <person name="Meng S."/>
            <person name="Li G."/>
            <person name="Viehrig K."/>
            <person name="Ye F."/>
            <person name="Su P."/>
            <person name="Kiefer A.F."/>
            <person name="Nichols A."/>
            <person name="Cepeda A.J."/>
            <person name="Yan W."/>
            <person name="Fan B."/>
            <person name="Jiang Y."/>
            <person name="Adhikari A."/>
            <person name="Zheng C.-J."/>
            <person name="Schuster L."/>
            <person name="Cowan T.M."/>
            <person name="Smanski M.J."/>
            <person name="Chevrette M.G."/>
            <person name="De Carvalho L.P.S."/>
            <person name="Shen B."/>
        </authorList>
    </citation>
    <scope>NUCLEOTIDE SEQUENCE [LARGE SCALE GENOMIC DNA]</scope>
    <source>
        <strain evidence="1 2">NPDC058428</strain>
    </source>
</reference>
<evidence type="ECO:0000313" key="2">
    <source>
        <dbReference type="Proteomes" id="UP001598352"/>
    </source>
</evidence>
<accession>A0ABW6EXJ9</accession>
<dbReference type="Proteomes" id="UP001598352">
    <property type="component" value="Unassembled WGS sequence"/>
</dbReference>
<evidence type="ECO:0000313" key="1">
    <source>
        <dbReference type="EMBL" id="MFD4822713.1"/>
    </source>
</evidence>
<protein>
    <submittedName>
        <fullName evidence="1">Uncharacterized protein</fullName>
    </submittedName>
</protein>
<sequence length="119" mass="12946">MPRLLSGGVGELGEHDEAAEHAAHLGTADEPGDDRDLWLLWAGVGTHRVYRFPGLPLCPALLRDLATRTVTSCAYFDHHPGPHSWAVTDPLGDQIAERIQREVRRLTTGGDNPTHAKGP</sequence>
<dbReference type="EMBL" id="JBHXKZ010000005">
    <property type="protein sequence ID" value="MFD4822713.1"/>
    <property type="molecule type" value="Genomic_DNA"/>
</dbReference>